<dbReference type="AlphaFoldDB" id="A0A9D9HD22"/>
<evidence type="ECO:0000313" key="2">
    <source>
        <dbReference type="EMBL" id="MBO8446429.1"/>
    </source>
</evidence>
<sequence>MKITDSHIITARLDKLRHWLKDNDCAACIIPQADPHQSEYIEDHYKAREFFSGFDGSAGTLAVTADEAALWTDSRYFIQAALQTEGSGIEICKQGLPGTPSIKDWLSSHAKNGKIAANAECFSHKSWEELSAAVPLCDMPGFENLWESRPAKSGSQAYIHDVKYCGESSACKLERIRRQMEECGISHLIVSDLDDVAWLTNLRAADVAYNPVLRAYVTVGHDYCHLFTDKGKTGRLVENYLLSQGIDVRDYDTLKKGLSDMKGTVACDFSKLCQSVFAAISQDAAVSDFPLFVARMRAVKNSVEIDGYRRAMERDGVVWVKFLR</sequence>
<dbReference type="InterPro" id="IPR000587">
    <property type="entry name" value="Creatinase_N"/>
</dbReference>
<dbReference type="PANTHER" id="PTHR43763:SF6">
    <property type="entry name" value="XAA-PRO AMINOPEPTIDASE 1"/>
    <property type="match status" value="1"/>
</dbReference>
<dbReference type="Proteomes" id="UP000823637">
    <property type="component" value="Unassembled WGS sequence"/>
</dbReference>
<dbReference type="PANTHER" id="PTHR43763">
    <property type="entry name" value="XAA-PRO AMINOPEPTIDASE 1"/>
    <property type="match status" value="1"/>
</dbReference>
<reference evidence="2" key="1">
    <citation type="submission" date="2020-10" db="EMBL/GenBank/DDBJ databases">
        <authorList>
            <person name="Gilroy R."/>
        </authorList>
    </citation>
    <scope>NUCLEOTIDE SEQUENCE</scope>
    <source>
        <strain evidence="2">D3-1215</strain>
    </source>
</reference>
<organism evidence="2 3">
    <name type="scientific">Candidatus Enterocola intestinipullorum</name>
    <dbReference type="NCBI Taxonomy" id="2840783"/>
    <lineage>
        <taxon>Bacteria</taxon>
        <taxon>Pseudomonadati</taxon>
        <taxon>Bacteroidota</taxon>
        <taxon>Bacteroidia</taxon>
        <taxon>Bacteroidales</taxon>
        <taxon>Candidatus Enterocola</taxon>
    </lineage>
</organism>
<feature type="non-terminal residue" evidence="2">
    <location>
        <position position="324"/>
    </location>
</feature>
<dbReference type="Pfam" id="PF01321">
    <property type="entry name" value="Creatinase_N"/>
    <property type="match status" value="1"/>
</dbReference>
<comment type="caution">
    <text evidence="2">The sequence shown here is derived from an EMBL/GenBank/DDBJ whole genome shotgun (WGS) entry which is preliminary data.</text>
</comment>
<evidence type="ECO:0000259" key="1">
    <source>
        <dbReference type="Pfam" id="PF01321"/>
    </source>
</evidence>
<reference evidence="2" key="2">
    <citation type="journal article" date="2021" name="PeerJ">
        <title>Extensive microbial diversity within the chicken gut microbiome revealed by metagenomics and culture.</title>
        <authorList>
            <person name="Gilroy R."/>
            <person name="Ravi A."/>
            <person name="Getino M."/>
            <person name="Pursley I."/>
            <person name="Horton D.L."/>
            <person name="Alikhan N.F."/>
            <person name="Baker D."/>
            <person name="Gharbi K."/>
            <person name="Hall N."/>
            <person name="Watson M."/>
            <person name="Adriaenssens E.M."/>
            <person name="Foster-Nyarko E."/>
            <person name="Jarju S."/>
            <person name="Secka A."/>
            <person name="Antonio M."/>
            <person name="Oren A."/>
            <person name="Chaudhuri R.R."/>
            <person name="La Ragione R."/>
            <person name="Hildebrand F."/>
            <person name="Pallen M.J."/>
        </authorList>
    </citation>
    <scope>NUCLEOTIDE SEQUENCE</scope>
    <source>
        <strain evidence="2">D3-1215</strain>
    </source>
</reference>
<dbReference type="GO" id="GO:0004177">
    <property type="term" value="F:aminopeptidase activity"/>
    <property type="evidence" value="ECO:0007669"/>
    <property type="project" value="UniProtKB-KW"/>
</dbReference>
<dbReference type="SUPFAM" id="SSF53092">
    <property type="entry name" value="Creatinase/prolidase N-terminal domain"/>
    <property type="match status" value="2"/>
</dbReference>
<feature type="domain" description="Creatinase N-terminal" evidence="1">
    <location>
        <begin position="12"/>
        <end position="137"/>
    </location>
</feature>
<keyword evidence="2" id="KW-0378">Hydrolase</keyword>
<name>A0A9D9HD22_9BACT</name>
<protein>
    <submittedName>
        <fullName evidence="2">Aminopeptidase P family N-terminal domain-containing protein</fullName>
    </submittedName>
</protein>
<keyword evidence="2" id="KW-0031">Aminopeptidase</keyword>
<evidence type="ECO:0000313" key="3">
    <source>
        <dbReference type="Proteomes" id="UP000823637"/>
    </source>
</evidence>
<dbReference type="InterPro" id="IPR050422">
    <property type="entry name" value="X-Pro_aminopeptidase_P"/>
</dbReference>
<dbReference type="Gene3D" id="3.40.350.10">
    <property type="entry name" value="Creatinase/prolidase N-terminal domain"/>
    <property type="match status" value="2"/>
</dbReference>
<proteinExistence type="predicted"/>
<dbReference type="InterPro" id="IPR029149">
    <property type="entry name" value="Creatin/AminoP/Spt16_N"/>
</dbReference>
<dbReference type="Pfam" id="PF16189">
    <property type="entry name" value="Creatinase_N_2"/>
    <property type="match status" value="1"/>
</dbReference>
<gene>
    <name evidence="2" type="ORF">IAC32_01590</name>
</gene>
<keyword evidence="2" id="KW-0645">Protease</keyword>
<accession>A0A9D9HD22</accession>
<dbReference type="EMBL" id="JADIMR010000023">
    <property type="protein sequence ID" value="MBO8446429.1"/>
    <property type="molecule type" value="Genomic_DNA"/>
</dbReference>